<keyword evidence="9" id="KW-0472">Membrane</keyword>
<keyword evidence="10" id="KW-0325">Glycoprotein</keyword>
<dbReference type="OrthoDB" id="6381420at2759"/>
<name>A0A8S3R1N2_MYTED</name>
<comment type="subcellular location">
    <subcellularLocation>
        <location evidence="1">Golgi apparatus membrane</location>
        <topology evidence="1">Single-pass type II membrane protein</topology>
    </subcellularLocation>
</comment>
<evidence type="ECO:0000313" key="12">
    <source>
        <dbReference type="Proteomes" id="UP000683360"/>
    </source>
</evidence>
<keyword evidence="4" id="KW-0808">Transferase</keyword>
<dbReference type="Gene3D" id="3.90.550.50">
    <property type="match status" value="1"/>
</dbReference>
<dbReference type="SUPFAM" id="SSF56219">
    <property type="entry name" value="DNase I-like"/>
    <property type="match status" value="1"/>
</dbReference>
<dbReference type="AlphaFoldDB" id="A0A8S3R1N2"/>
<evidence type="ECO:0000256" key="7">
    <source>
        <dbReference type="ARBA" id="ARBA00022989"/>
    </source>
</evidence>
<dbReference type="Proteomes" id="UP000683360">
    <property type="component" value="Unassembled WGS sequence"/>
</dbReference>
<keyword evidence="12" id="KW-1185">Reference proteome</keyword>
<dbReference type="PANTHER" id="PTHR11214:SF364">
    <property type="entry name" value="HEXOSYLTRANSFERASE"/>
    <property type="match status" value="1"/>
</dbReference>
<gene>
    <name evidence="11" type="ORF">MEDL_15586</name>
</gene>
<proteinExistence type="inferred from homology"/>
<organism evidence="11 12">
    <name type="scientific">Mytilus edulis</name>
    <name type="common">Blue mussel</name>
    <dbReference type="NCBI Taxonomy" id="6550"/>
    <lineage>
        <taxon>Eukaryota</taxon>
        <taxon>Metazoa</taxon>
        <taxon>Spiralia</taxon>
        <taxon>Lophotrochozoa</taxon>
        <taxon>Mollusca</taxon>
        <taxon>Bivalvia</taxon>
        <taxon>Autobranchia</taxon>
        <taxon>Pteriomorphia</taxon>
        <taxon>Mytilida</taxon>
        <taxon>Mytiloidea</taxon>
        <taxon>Mytilidae</taxon>
        <taxon>Mytilinae</taxon>
        <taxon>Mytilus</taxon>
    </lineage>
</organism>
<sequence>MIDYFLVNKSVLRQLRSCEILDEGSISSTSDHLPIILELLIDNNPHRIMNSYSKFPAWHKINDEHIRNYQDSMDVPIELLTDRINSDNVDVDTVNTEIESILHAAADSVIPKCVFNPYTKPYWTPDVKKAHQTERSMRKRWLADGRPRGMSHESYKHYKKAKYEFRNVQNAAYEQYIQKCYNDINEAAECDIWLFWKLVKRCKPSTSRIYPEIIHNGDTCNDPESIANAFMDYFSNICTTDNTDTFDTSKKQFIDSAYSEILNTCCNSNKNLLGGVIKESEVRDIVKSLMRKKASGHDKIQNEHLIYGGEVLIRCLMSDTQHRYMKDLSFYNSEDKESPEPERIVHKTITKATGINNKTVFKEMNISTEFEYFYLNVSQERLNDAFLHKHQYRTLLNNDLKCIGKNVFLLVFVHVASHKILRRHLIRSTYGSISEFEDHHIEYIFVLGQTSNITVQREINDESRKYKDIVQGNFEDSYRNLTYKLVFSMFWVNSYCSRAKYVIKVDDDLIINIPFVMRHLQQKAKNNVFTNVLECITQLVSAPLRKGYKTDISILEYPFQTFPPYCSGASSIMSMDVIRKMYDATKQVPFIWIEDVYGGGFLPWVSNIEMQTPGCFLEKVGDKYNDISCSLVYLTDSMRIQRIVTGDKLDYIKDDSLDINNFAQTNLLPDEYKIDNCFNRYSCDKVVNGQGVNLLDLSTSSSLRILNGRYIGDIMGNFTCMTSNGSSVVDYAIVSESLLSSVEYFKTHEFNYLSDHVKIEIFLKCMQREYNFDIFENSNWSSYKSFKWDSQKSKLKLLDHLSDETVLNNILNFEMQTFSNDQRGVDDETNKLTTILCNLAENSCVIKRKNFKKSKPKNKQPWSDNAITDLKHQINAIGRNIKANPFDKTYKTRYFNLLKTFKKMIKQKKNLNIKRIFLKNLKTVLKIIQRNIGKFLKK</sequence>
<keyword evidence="6" id="KW-0735">Signal-anchor</keyword>
<dbReference type="Pfam" id="PF01762">
    <property type="entry name" value="Galactosyl_T"/>
    <property type="match status" value="1"/>
</dbReference>
<evidence type="ECO:0000256" key="1">
    <source>
        <dbReference type="ARBA" id="ARBA00004323"/>
    </source>
</evidence>
<accession>A0A8S3R1N2</accession>
<evidence type="ECO:0000256" key="3">
    <source>
        <dbReference type="ARBA" id="ARBA00022676"/>
    </source>
</evidence>
<evidence type="ECO:0000256" key="10">
    <source>
        <dbReference type="ARBA" id="ARBA00023180"/>
    </source>
</evidence>
<comment type="caution">
    <text evidence="11">The sequence shown here is derived from an EMBL/GenBank/DDBJ whole genome shotgun (WGS) entry which is preliminary data.</text>
</comment>
<dbReference type="GO" id="GO:0000139">
    <property type="term" value="C:Golgi membrane"/>
    <property type="evidence" value="ECO:0007669"/>
    <property type="project" value="UniProtKB-SubCell"/>
</dbReference>
<evidence type="ECO:0000256" key="2">
    <source>
        <dbReference type="ARBA" id="ARBA00008661"/>
    </source>
</evidence>
<keyword evidence="3" id="KW-0328">Glycosyltransferase</keyword>
<comment type="similarity">
    <text evidence="2">Belongs to the glycosyltransferase 31 family.</text>
</comment>
<dbReference type="FunFam" id="3.90.550.50:FF:000001">
    <property type="entry name" value="Hexosyltransferase"/>
    <property type="match status" value="1"/>
</dbReference>
<dbReference type="GO" id="GO:0016758">
    <property type="term" value="F:hexosyltransferase activity"/>
    <property type="evidence" value="ECO:0007669"/>
    <property type="project" value="InterPro"/>
</dbReference>
<protein>
    <submittedName>
        <fullName evidence="11">Uncharacterized protein</fullName>
    </submittedName>
</protein>
<dbReference type="PANTHER" id="PTHR11214">
    <property type="entry name" value="BETA-1,3-N-ACETYLGLUCOSAMINYLTRANSFERASE"/>
    <property type="match status" value="1"/>
</dbReference>
<evidence type="ECO:0000256" key="4">
    <source>
        <dbReference type="ARBA" id="ARBA00022679"/>
    </source>
</evidence>
<evidence type="ECO:0000313" key="11">
    <source>
        <dbReference type="EMBL" id="CAG2200946.1"/>
    </source>
</evidence>
<dbReference type="Gene3D" id="3.60.10.10">
    <property type="entry name" value="Endonuclease/exonuclease/phosphatase"/>
    <property type="match status" value="1"/>
</dbReference>
<keyword evidence="5" id="KW-0812">Transmembrane</keyword>
<dbReference type="InterPro" id="IPR002659">
    <property type="entry name" value="Glyco_trans_31"/>
</dbReference>
<keyword evidence="8" id="KW-0333">Golgi apparatus</keyword>
<dbReference type="InterPro" id="IPR036691">
    <property type="entry name" value="Endo/exonu/phosph_ase_sf"/>
</dbReference>
<evidence type="ECO:0000256" key="8">
    <source>
        <dbReference type="ARBA" id="ARBA00023034"/>
    </source>
</evidence>
<evidence type="ECO:0000256" key="5">
    <source>
        <dbReference type="ARBA" id="ARBA00022692"/>
    </source>
</evidence>
<dbReference type="EMBL" id="CAJPWZ010000801">
    <property type="protein sequence ID" value="CAG2200946.1"/>
    <property type="molecule type" value="Genomic_DNA"/>
</dbReference>
<dbReference type="GO" id="GO:0006493">
    <property type="term" value="P:protein O-linked glycosylation"/>
    <property type="evidence" value="ECO:0007669"/>
    <property type="project" value="TreeGrafter"/>
</dbReference>
<evidence type="ECO:0000256" key="9">
    <source>
        <dbReference type="ARBA" id="ARBA00023136"/>
    </source>
</evidence>
<keyword evidence="7" id="KW-1133">Transmembrane helix</keyword>
<reference evidence="11" key="1">
    <citation type="submission" date="2021-03" db="EMBL/GenBank/DDBJ databases">
        <authorList>
            <person name="Bekaert M."/>
        </authorList>
    </citation>
    <scope>NUCLEOTIDE SEQUENCE</scope>
</reference>
<evidence type="ECO:0000256" key="6">
    <source>
        <dbReference type="ARBA" id="ARBA00022968"/>
    </source>
</evidence>